<evidence type="ECO:0000313" key="2">
    <source>
        <dbReference type="EMBL" id="PSB55644.1"/>
    </source>
</evidence>
<proteinExistence type="predicted"/>
<dbReference type="CDD" id="cd08948">
    <property type="entry name" value="5beta-POR_like_SDR_a"/>
    <property type="match status" value="1"/>
</dbReference>
<reference evidence="2 3" key="1">
    <citation type="submission" date="2018-03" db="EMBL/GenBank/DDBJ databases">
        <title>The ancient ancestry and fast evolution of plastids.</title>
        <authorList>
            <person name="Moore K.R."/>
            <person name="Magnabosco C."/>
            <person name="Momper L."/>
            <person name="Gold D.A."/>
            <person name="Bosak T."/>
            <person name="Fournier G.P."/>
        </authorList>
    </citation>
    <scope>NUCLEOTIDE SEQUENCE [LARGE SCALE GENOMIC DNA]</scope>
    <source>
        <strain evidence="2 3">CCALA 037</strain>
    </source>
</reference>
<dbReference type="PANTHER" id="PTHR32487">
    <property type="entry name" value="3-OXO-DELTA(4,5)-STEROID 5-BETA-REDUCTASE"/>
    <property type="match status" value="1"/>
</dbReference>
<name>A0A2T1GE04_9CYAN</name>
<dbReference type="Proteomes" id="UP000238937">
    <property type="component" value="Unassembled WGS sequence"/>
</dbReference>
<evidence type="ECO:0000313" key="3">
    <source>
        <dbReference type="Proteomes" id="UP000238937"/>
    </source>
</evidence>
<sequence length="349" mass="39420">MSKKQALIVGALGGIGRNLVEYLSRLEDWEIIGLARREPNFESRAKFISVDLLDQPDVQTKLSSLSNVTHIFYTAFYGGPTFTGPVAENLAMLTNVVDAIEPIAPKLERIILMQGGKVYGRHLGEFKTPAKESDPRHMPPNFYYDQEDFLRQRQQGKSWSWTALRPEAFCSEIVGIPSLPLVIAVYASISKELGLPLRFPGTPSAYHALCQVTDAGVLAKASVWASGEPTAANEAFNITNGDAFRWENLWVKFAQFFEMEYAPPQTISLTEFMADKEALWNQMVQKYHLNSTLYQDVAAWALGDFIFRCDWDVLLDTTKAQRAGFHEVMDSEAMFLELFETFRRNKVIP</sequence>
<dbReference type="EMBL" id="PVWO01000173">
    <property type="protein sequence ID" value="PSB55644.1"/>
    <property type="molecule type" value="Genomic_DNA"/>
</dbReference>
<dbReference type="InterPro" id="IPR055222">
    <property type="entry name" value="PRISE-like_Rossmann-fold"/>
</dbReference>
<dbReference type="Gene3D" id="3.40.50.720">
    <property type="entry name" value="NAD(P)-binding Rossmann-like Domain"/>
    <property type="match status" value="1"/>
</dbReference>
<protein>
    <submittedName>
        <fullName evidence="2">NAD-dependent dehydratase</fullName>
    </submittedName>
</protein>
<organism evidence="2 3">
    <name type="scientific">Chamaesiphon polymorphus CCALA 037</name>
    <dbReference type="NCBI Taxonomy" id="2107692"/>
    <lineage>
        <taxon>Bacteria</taxon>
        <taxon>Bacillati</taxon>
        <taxon>Cyanobacteriota</taxon>
        <taxon>Cyanophyceae</taxon>
        <taxon>Gomontiellales</taxon>
        <taxon>Chamaesiphonaceae</taxon>
        <taxon>Chamaesiphon</taxon>
    </lineage>
</organism>
<gene>
    <name evidence="2" type="ORF">C7B77_14355</name>
</gene>
<evidence type="ECO:0000259" key="1">
    <source>
        <dbReference type="Pfam" id="PF22917"/>
    </source>
</evidence>
<accession>A0A2T1GE04</accession>
<feature type="domain" description="PRISE-like Rossmann-fold" evidence="1">
    <location>
        <begin position="57"/>
        <end position="349"/>
    </location>
</feature>
<dbReference type="OrthoDB" id="4392084at2"/>
<dbReference type="PANTHER" id="PTHR32487:SF0">
    <property type="entry name" value="3-OXO-DELTA(4,5)-STEROID 5-BETA-REDUCTASE"/>
    <property type="match status" value="1"/>
</dbReference>
<comment type="caution">
    <text evidence="2">The sequence shown here is derived from an EMBL/GenBank/DDBJ whole genome shotgun (WGS) entry which is preliminary data.</text>
</comment>
<dbReference type="SUPFAM" id="SSF51735">
    <property type="entry name" value="NAD(P)-binding Rossmann-fold domains"/>
    <property type="match status" value="1"/>
</dbReference>
<dbReference type="AlphaFoldDB" id="A0A2T1GE04"/>
<dbReference type="RefSeq" id="WP_106305914.1">
    <property type="nucleotide sequence ID" value="NZ_PVWO01000173.1"/>
</dbReference>
<keyword evidence="3" id="KW-1185">Reference proteome</keyword>
<dbReference type="Pfam" id="PF22917">
    <property type="entry name" value="PRISE"/>
    <property type="match status" value="1"/>
</dbReference>
<dbReference type="InterPro" id="IPR036291">
    <property type="entry name" value="NAD(P)-bd_dom_sf"/>
</dbReference>